<keyword evidence="2 7" id="KW-0812">Transmembrane</keyword>
<evidence type="ECO:0000256" key="2">
    <source>
        <dbReference type="ARBA" id="ARBA00022692"/>
    </source>
</evidence>
<dbReference type="GO" id="GO:0016887">
    <property type="term" value="F:ATP hydrolysis activity"/>
    <property type="evidence" value="ECO:0007669"/>
    <property type="project" value="InterPro"/>
</dbReference>
<feature type="domain" description="ABC transporter" evidence="8">
    <location>
        <begin position="451"/>
        <end position="677"/>
    </location>
</feature>
<feature type="transmembrane region" description="Helical" evidence="7">
    <location>
        <begin position="169"/>
        <end position="187"/>
    </location>
</feature>
<dbReference type="InterPro" id="IPR011527">
    <property type="entry name" value="ABC1_TM_dom"/>
</dbReference>
<dbReference type="SUPFAM" id="SSF90123">
    <property type="entry name" value="ABC transporter transmembrane region"/>
    <property type="match status" value="1"/>
</dbReference>
<feature type="transmembrane region" description="Helical" evidence="7">
    <location>
        <begin position="257"/>
        <end position="274"/>
    </location>
</feature>
<evidence type="ECO:0000256" key="3">
    <source>
        <dbReference type="ARBA" id="ARBA00022741"/>
    </source>
</evidence>
<dbReference type="InterPro" id="IPR014223">
    <property type="entry name" value="ABC_CydC/D"/>
</dbReference>
<dbReference type="PROSITE" id="PS50893">
    <property type="entry name" value="ABC_TRANSPORTER_2"/>
    <property type="match status" value="1"/>
</dbReference>
<comment type="subcellular location">
    <subcellularLocation>
        <location evidence="1">Membrane</location>
        <topology evidence="1">Multi-pass membrane protein</topology>
    </subcellularLocation>
</comment>
<evidence type="ECO:0000256" key="5">
    <source>
        <dbReference type="ARBA" id="ARBA00022989"/>
    </source>
</evidence>
<dbReference type="GO" id="GO:0016020">
    <property type="term" value="C:membrane"/>
    <property type="evidence" value="ECO:0007669"/>
    <property type="project" value="UniProtKB-SubCell"/>
</dbReference>
<reference evidence="10" key="1">
    <citation type="submission" date="2020-05" db="EMBL/GenBank/DDBJ databases">
        <authorList>
            <person name="Chiriac C."/>
            <person name="Salcher M."/>
            <person name="Ghai R."/>
            <person name="Kavagutti S V."/>
        </authorList>
    </citation>
    <scope>NUCLEOTIDE SEQUENCE</scope>
</reference>
<dbReference type="EMBL" id="CAEZXR010000035">
    <property type="protein sequence ID" value="CAB4691613.1"/>
    <property type="molecule type" value="Genomic_DNA"/>
</dbReference>
<evidence type="ECO:0000256" key="6">
    <source>
        <dbReference type="ARBA" id="ARBA00023136"/>
    </source>
</evidence>
<dbReference type="Gene3D" id="3.40.50.300">
    <property type="entry name" value="P-loop containing nucleotide triphosphate hydrolases"/>
    <property type="match status" value="2"/>
</dbReference>
<dbReference type="PROSITE" id="PS00211">
    <property type="entry name" value="ABC_TRANSPORTER_1"/>
    <property type="match status" value="1"/>
</dbReference>
<sequence>MALEERVRTLPDGLDDGLGEDGATLSAGERARLALARVVVADRPWVLLDEPTAHVDELTERIIADTIVDLGRRAGVVVVAHRPALVALADHHVVLPAPHRPRVEAAETSATGPLRRGTATPAYVPDSPARGTVRRQLAVGAVLGALASASGVALTATAGWLIVQASTRPPVLTLLVAIVGVRTFGLARPALRYVERLTSHDAALRLLAARRVQVYESIVPLTPGRLGRRRGDVLASIVDDVDAVVDAELRVRMPARTATLVSSCGIAVATLVLPQAGIVLAAYCVVAGLGSWTIARIGAARAERSYVDRRAALSEIVHDAIQVREELLMWQAVDATCDSVSAASAALGRSGTSAARWSATARAWISATTGVAVAAMAWAALGGLDGGISAPMAALLVLVPLGLSEVIAPLPDAATLSVRTRASAARLAGLEHATPAVREIPATAHPRGTALDVERVRGRWHDAAPVTSEVSFMAAPGERIGIVGASGSGKSTVAALLLRFLDPVAGTISLGGATTTRMGLDEVRALTGLVDDDPHVFATTLLENVRLARPGADARAVESALGRAGLGTWLDSLPSGLDTWLGDGHGGLSGGERARLGLARCLLADQPVLVLDEPTAHLDHTTARALAEHVLRGERRTTVIWITHDPVGLELVDRVVDLGPHPSYVSSARRDDPADRR</sequence>
<evidence type="ECO:0000313" key="10">
    <source>
        <dbReference type="EMBL" id="CAB4691613.1"/>
    </source>
</evidence>
<dbReference type="InterPro" id="IPR036640">
    <property type="entry name" value="ABC1_TM_sf"/>
</dbReference>
<evidence type="ECO:0000256" key="4">
    <source>
        <dbReference type="ARBA" id="ARBA00022840"/>
    </source>
</evidence>
<keyword evidence="6 7" id="KW-0472">Membrane</keyword>
<dbReference type="PANTHER" id="PTHR24221:SF654">
    <property type="entry name" value="ATP-BINDING CASSETTE SUB-FAMILY B MEMBER 6"/>
    <property type="match status" value="1"/>
</dbReference>
<dbReference type="PANTHER" id="PTHR24221">
    <property type="entry name" value="ATP-BINDING CASSETTE SUB-FAMILY B"/>
    <property type="match status" value="1"/>
</dbReference>
<dbReference type="CDD" id="cd03228">
    <property type="entry name" value="ABCC_MRP_Like"/>
    <property type="match status" value="1"/>
</dbReference>
<name>A0A6J6P4T7_9ZZZZ</name>
<organism evidence="10">
    <name type="scientific">freshwater metagenome</name>
    <dbReference type="NCBI Taxonomy" id="449393"/>
    <lineage>
        <taxon>unclassified sequences</taxon>
        <taxon>metagenomes</taxon>
        <taxon>ecological metagenomes</taxon>
    </lineage>
</organism>
<dbReference type="GO" id="GO:0045454">
    <property type="term" value="P:cell redox homeostasis"/>
    <property type="evidence" value="ECO:0007669"/>
    <property type="project" value="InterPro"/>
</dbReference>
<dbReference type="InterPro" id="IPR027417">
    <property type="entry name" value="P-loop_NTPase"/>
</dbReference>
<dbReference type="InterPro" id="IPR017871">
    <property type="entry name" value="ABC_transporter-like_CS"/>
</dbReference>
<dbReference type="GO" id="GO:0034775">
    <property type="term" value="P:glutathione transmembrane transport"/>
    <property type="evidence" value="ECO:0007669"/>
    <property type="project" value="InterPro"/>
</dbReference>
<dbReference type="NCBIfam" id="TIGR02868">
    <property type="entry name" value="CydC"/>
    <property type="match status" value="1"/>
</dbReference>
<dbReference type="GO" id="GO:0005524">
    <property type="term" value="F:ATP binding"/>
    <property type="evidence" value="ECO:0007669"/>
    <property type="project" value="UniProtKB-KW"/>
</dbReference>
<evidence type="ECO:0000259" key="8">
    <source>
        <dbReference type="PROSITE" id="PS50893"/>
    </source>
</evidence>
<evidence type="ECO:0000256" key="1">
    <source>
        <dbReference type="ARBA" id="ARBA00004141"/>
    </source>
</evidence>
<dbReference type="GO" id="GO:0140359">
    <property type="term" value="F:ABC-type transporter activity"/>
    <property type="evidence" value="ECO:0007669"/>
    <property type="project" value="InterPro"/>
</dbReference>
<gene>
    <name evidence="10" type="ORF">UFOPK2579_00446</name>
</gene>
<protein>
    <submittedName>
        <fullName evidence="10">Unannotated protein</fullName>
    </submittedName>
</protein>
<dbReference type="PROSITE" id="PS50929">
    <property type="entry name" value="ABC_TM1F"/>
    <property type="match status" value="1"/>
</dbReference>
<dbReference type="Pfam" id="PF00005">
    <property type="entry name" value="ABC_tran"/>
    <property type="match status" value="2"/>
</dbReference>
<dbReference type="AlphaFoldDB" id="A0A6J6P4T7"/>
<proteinExistence type="predicted"/>
<dbReference type="InterPro" id="IPR003439">
    <property type="entry name" value="ABC_transporter-like_ATP-bd"/>
</dbReference>
<dbReference type="SMART" id="SM00382">
    <property type="entry name" value="AAA"/>
    <property type="match status" value="1"/>
</dbReference>
<feature type="transmembrane region" description="Helical" evidence="7">
    <location>
        <begin position="137"/>
        <end position="163"/>
    </location>
</feature>
<evidence type="ECO:0000259" key="9">
    <source>
        <dbReference type="PROSITE" id="PS50929"/>
    </source>
</evidence>
<feature type="transmembrane region" description="Helical" evidence="7">
    <location>
        <begin position="363"/>
        <end position="384"/>
    </location>
</feature>
<keyword evidence="4" id="KW-0067">ATP-binding</keyword>
<keyword evidence="3" id="KW-0547">Nucleotide-binding</keyword>
<accession>A0A6J6P4T7</accession>
<dbReference type="SUPFAM" id="SSF52540">
    <property type="entry name" value="P-loop containing nucleoside triphosphate hydrolases"/>
    <property type="match status" value="2"/>
</dbReference>
<dbReference type="InterPro" id="IPR003593">
    <property type="entry name" value="AAA+_ATPase"/>
</dbReference>
<evidence type="ECO:0000256" key="7">
    <source>
        <dbReference type="SAM" id="Phobius"/>
    </source>
</evidence>
<dbReference type="Gene3D" id="1.20.1560.10">
    <property type="entry name" value="ABC transporter type 1, transmembrane domain"/>
    <property type="match status" value="1"/>
</dbReference>
<keyword evidence="5 7" id="KW-1133">Transmembrane helix</keyword>
<dbReference type="InterPro" id="IPR039421">
    <property type="entry name" value="Type_1_exporter"/>
</dbReference>
<feature type="transmembrane region" description="Helical" evidence="7">
    <location>
        <begin position="280"/>
        <end position="299"/>
    </location>
</feature>
<feature type="domain" description="ABC transmembrane type-1" evidence="9">
    <location>
        <begin position="138"/>
        <end position="419"/>
    </location>
</feature>